<feature type="domain" description="DUF2268" evidence="1">
    <location>
        <begin position="82"/>
        <end position="210"/>
    </location>
</feature>
<dbReference type="Proteomes" id="UP000251666">
    <property type="component" value="Chromosome"/>
</dbReference>
<reference evidence="3" key="1">
    <citation type="journal article" date="2021" name="Front. Microbiol.">
        <title>Genomic Analysis of the 1-Aminocyclopropane-1-Carboxylate Deaminase-Producing Pseudomonas thivervalensis SC5 Reveals Its Multifaceted Roles in Soil and in Beneficial Interactions With Plants.</title>
        <authorList>
            <person name="Nascimento F.X."/>
            <person name="Uron P."/>
            <person name="Glick B.R."/>
            <person name="Giachini A."/>
            <person name="Rossi M.J."/>
        </authorList>
    </citation>
    <scope>NUCLEOTIDE SEQUENCE [LARGE SCALE GENOMIC DNA]</scope>
    <source>
        <strain evidence="3">PLM3</strain>
    </source>
</reference>
<name>A0A2Z4Z555_9PSED</name>
<protein>
    <recommendedName>
        <fullName evidence="1">DUF2268 domain-containing protein</fullName>
    </recommendedName>
</protein>
<evidence type="ECO:0000259" key="1">
    <source>
        <dbReference type="Pfam" id="PF10026"/>
    </source>
</evidence>
<accession>A0A2Z4Z555</accession>
<proteinExistence type="predicted"/>
<gene>
    <name evidence="2" type="ORF">CEQ51_01630</name>
</gene>
<dbReference type="KEGG" id="pthv:CE140_01630"/>
<dbReference type="Pfam" id="PF10026">
    <property type="entry name" value="DUF2268"/>
    <property type="match status" value="1"/>
</dbReference>
<dbReference type="EMBL" id="CP022202">
    <property type="protein sequence ID" value="AXA58824.1"/>
    <property type="molecule type" value="Genomic_DNA"/>
</dbReference>
<sequence length="223" mass="25099">MEKWTLHWLEASGSLAEFRRELVDEFDAAYEAIARRMPPPRLDVLIQRLPGETIPEMGLVGRAYRSSMFTMTLDPDNPNFFSSLRTGALRRHVVHEVHHCLRMGGPGYGWTLGEALVSEGLAGQFVRHVLGTEPEPWEHAIASADLLRSPVGLQTLESRYYDHNEWFFGFGDKPKWLGYSLGYQMVGRWFASRGETDISTWVNASAADIMASALEEGLVLAES</sequence>
<dbReference type="InterPro" id="IPR018728">
    <property type="entry name" value="DUF2268"/>
</dbReference>
<organism evidence="2 3">
    <name type="scientific">Pseudomonas thivervalensis</name>
    <dbReference type="NCBI Taxonomy" id="86265"/>
    <lineage>
        <taxon>Bacteria</taxon>
        <taxon>Pseudomonadati</taxon>
        <taxon>Pseudomonadota</taxon>
        <taxon>Gammaproteobacteria</taxon>
        <taxon>Pseudomonadales</taxon>
        <taxon>Pseudomonadaceae</taxon>
        <taxon>Pseudomonas</taxon>
    </lineage>
</organism>
<keyword evidence="3" id="KW-1185">Reference proteome</keyword>
<dbReference type="AlphaFoldDB" id="A0A2Z4Z555"/>
<dbReference type="RefSeq" id="WP_208666224.1">
    <property type="nucleotide sequence ID" value="NZ_CP022201.1"/>
</dbReference>
<evidence type="ECO:0000313" key="2">
    <source>
        <dbReference type="EMBL" id="AXA58824.1"/>
    </source>
</evidence>
<evidence type="ECO:0000313" key="3">
    <source>
        <dbReference type="Proteomes" id="UP000251666"/>
    </source>
</evidence>